<name>A0A239CWR1_9FLAO</name>
<keyword evidence="2" id="KW-1133">Transmembrane helix</keyword>
<protein>
    <submittedName>
        <fullName evidence="4">LytTr DNA-binding domain-containing protein</fullName>
    </submittedName>
</protein>
<dbReference type="RefSeq" id="WP_089373498.1">
    <property type="nucleotide sequence ID" value="NZ_BMEP01000001.1"/>
</dbReference>
<feature type="transmembrane region" description="Helical" evidence="2">
    <location>
        <begin position="6"/>
        <end position="30"/>
    </location>
</feature>
<feature type="domain" description="HTH LytTR-type" evidence="3">
    <location>
        <begin position="281"/>
        <end position="381"/>
    </location>
</feature>
<dbReference type="EMBL" id="FZNY01000009">
    <property type="protein sequence ID" value="SNS24302.1"/>
    <property type="molecule type" value="Genomic_DNA"/>
</dbReference>
<organism evidence="4 5">
    <name type="scientific">Dokdonia pacifica</name>
    <dbReference type="NCBI Taxonomy" id="1627892"/>
    <lineage>
        <taxon>Bacteria</taxon>
        <taxon>Pseudomonadati</taxon>
        <taxon>Bacteroidota</taxon>
        <taxon>Flavobacteriia</taxon>
        <taxon>Flavobacteriales</taxon>
        <taxon>Flavobacteriaceae</taxon>
        <taxon>Dokdonia</taxon>
    </lineage>
</organism>
<evidence type="ECO:0000259" key="3">
    <source>
        <dbReference type="SMART" id="SM00850"/>
    </source>
</evidence>
<evidence type="ECO:0000313" key="4">
    <source>
        <dbReference type="EMBL" id="SNS24302.1"/>
    </source>
</evidence>
<evidence type="ECO:0000313" key="5">
    <source>
        <dbReference type="Proteomes" id="UP000198379"/>
    </source>
</evidence>
<evidence type="ECO:0000256" key="1">
    <source>
        <dbReference type="SAM" id="Coils"/>
    </source>
</evidence>
<accession>A0A239CWR1</accession>
<feature type="transmembrane region" description="Helical" evidence="2">
    <location>
        <begin position="179"/>
        <end position="201"/>
    </location>
</feature>
<dbReference type="Proteomes" id="UP000198379">
    <property type="component" value="Unassembled WGS sequence"/>
</dbReference>
<dbReference type="Pfam" id="PF04397">
    <property type="entry name" value="LytTR"/>
    <property type="match status" value="1"/>
</dbReference>
<dbReference type="SMART" id="SM00850">
    <property type="entry name" value="LytTR"/>
    <property type="match status" value="1"/>
</dbReference>
<reference evidence="4 5" key="1">
    <citation type="submission" date="2017-06" db="EMBL/GenBank/DDBJ databases">
        <authorList>
            <person name="Kim H.J."/>
            <person name="Triplett B.A."/>
        </authorList>
    </citation>
    <scope>NUCLEOTIDE SEQUENCE [LARGE SCALE GENOMIC DNA]</scope>
    <source>
        <strain evidence="4 5">DSM 25597</strain>
    </source>
</reference>
<dbReference type="OrthoDB" id="735914at2"/>
<dbReference type="AlphaFoldDB" id="A0A239CWR1"/>
<feature type="coiled-coil region" evidence="1">
    <location>
        <begin position="216"/>
        <end position="257"/>
    </location>
</feature>
<keyword evidence="1" id="KW-0175">Coiled coil</keyword>
<dbReference type="InterPro" id="IPR007492">
    <property type="entry name" value="LytTR_DNA-bd_dom"/>
</dbReference>
<gene>
    <name evidence="4" type="ORF">SAMN06265376_1095</name>
</gene>
<proteinExistence type="predicted"/>
<evidence type="ECO:0000256" key="2">
    <source>
        <dbReference type="SAM" id="Phobius"/>
    </source>
</evidence>
<dbReference type="Gene3D" id="2.40.50.1020">
    <property type="entry name" value="LytTr DNA-binding domain"/>
    <property type="match status" value="1"/>
</dbReference>
<keyword evidence="2" id="KW-0472">Membrane</keyword>
<keyword evidence="4" id="KW-0238">DNA-binding</keyword>
<dbReference type="GO" id="GO:0003677">
    <property type="term" value="F:DNA binding"/>
    <property type="evidence" value="ECO:0007669"/>
    <property type="project" value="UniProtKB-KW"/>
</dbReference>
<keyword evidence="2" id="KW-0812">Transmembrane</keyword>
<sequence length="382" mass="43482">MKYHPYYLYTALSLSVLYIIIILIATPFFMRLSMNNALSNDIEAAQQEARIIATMSEGITVKSDKVKLEELKDRIQKSIQGTNSNNVFNSVLDWSGKYICYPDKKSIGSAPPESDGLTPGVQNELTGENLYDMVFKKTDSIIPSEIIKLTYVTDSDWIIASHINKEKVINQASVIRSQIYIAFIIIGLITLVFFLGTIRIISSYYEKQLALKNTKLEDGVLNLSKLNASLENYQKNLSDFNREREEDQKLAEEQTETIVTTEETKISKTTTKQRILTYVRNELLPIATEDISYIYVENTITYIVRKDGKRSTSSESMDLIYSYLDEKSFFRANRQIIVAISAIETITKFGNSKLKIQVNPTSEIDIIIGKNKAASFKQWLDL</sequence>
<keyword evidence="5" id="KW-1185">Reference proteome</keyword>